<protein>
    <recommendedName>
        <fullName evidence="7 8">Ribonuclease P protein component</fullName>
        <shortName evidence="7">RNase P protein</shortName>
        <shortName evidence="7">RNaseP protein</shortName>
        <ecNumber evidence="7 8">3.1.26.5</ecNumber>
    </recommendedName>
    <alternativeName>
        <fullName evidence="7">Protein C5</fullName>
    </alternativeName>
</protein>
<keyword evidence="3 7" id="KW-0540">Nuclease</keyword>
<reference evidence="10" key="1">
    <citation type="submission" date="2019-02" db="EMBL/GenBank/DDBJ databases">
        <authorList>
            <person name="Gruber-Vodicka R. H."/>
            <person name="Seah K. B. B."/>
        </authorList>
    </citation>
    <scope>NUCLEOTIDE SEQUENCE</scope>
    <source>
        <strain evidence="10">BECK_DK161</strain>
        <strain evidence="9">BECK_DK47</strain>
    </source>
</reference>
<evidence type="ECO:0000313" key="10">
    <source>
        <dbReference type="EMBL" id="VFJ64417.1"/>
    </source>
</evidence>
<sequence length="144" mass="16699">MQNPVIAKDADNTVNTASVRLPRHLRLRRKRDYARVFAEPFRSSDRTVTVLAIANGRDIPRLGLAISKRWLSRAVARNRIKRLIRESFRAHQDRLRGWDVVVISRSGITDVGAGMPSVDFFRALERHWDKIRSRRTRQRPCDAS</sequence>
<dbReference type="SUPFAM" id="SSF54211">
    <property type="entry name" value="Ribosomal protein S5 domain 2-like"/>
    <property type="match status" value="1"/>
</dbReference>
<dbReference type="GO" id="GO:0001682">
    <property type="term" value="P:tRNA 5'-leader removal"/>
    <property type="evidence" value="ECO:0007669"/>
    <property type="project" value="UniProtKB-UniRule"/>
</dbReference>
<comment type="catalytic activity">
    <reaction evidence="7">
        <text>Endonucleolytic cleavage of RNA, removing 5'-extranucleotides from tRNA precursor.</text>
        <dbReference type="EC" id="3.1.26.5"/>
    </reaction>
</comment>
<evidence type="ECO:0000256" key="3">
    <source>
        <dbReference type="ARBA" id="ARBA00022722"/>
    </source>
</evidence>
<keyword evidence="2 7" id="KW-0819">tRNA processing</keyword>
<keyword evidence="5 7" id="KW-0378">Hydrolase</keyword>
<gene>
    <name evidence="7" type="primary">rnpA</name>
    <name evidence="9" type="ORF">BECKDK2373B_GA0170837_100762</name>
    <name evidence="10" type="ORF">BECKDK2373C_GA0170839_11183</name>
</gene>
<evidence type="ECO:0000256" key="2">
    <source>
        <dbReference type="ARBA" id="ARBA00022694"/>
    </source>
</evidence>
<dbReference type="InterPro" id="IPR020568">
    <property type="entry name" value="Ribosomal_Su5_D2-typ_SF"/>
</dbReference>
<dbReference type="EMBL" id="CAADEX010000007">
    <property type="protein sequence ID" value="VFJ44213.1"/>
    <property type="molecule type" value="Genomic_DNA"/>
</dbReference>
<evidence type="ECO:0000256" key="1">
    <source>
        <dbReference type="ARBA" id="ARBA00002663"/>
    </source>
</evidence>
<dbReference type="InterPro" id="IPR014721">
    <property type="entry name" value="Ribsml_uS5_D2-typ_fold_subgr"/>
</dbReference>
<accession>A0A450TC91</accession>
<evidence type="ECO:0000256" key="7">
    <source>
        <dbReference type="HAMAP-Rule" id="MF_00227"/>
    </source>
</evidence>
<name>A0A450TC91_9GAMM</name>
<dbReference type="PANTHER" id="PTHR33992">
    <property type="entry name" value="RIBONUCLEASE P PROTEIN COMPONENT"/>
    <property type="match status" value="1"/>
</dbReference>
<dbReference type="GO" id="GO:0000049">
    <property type="term" value="F:tRNA binding"/>
    <property type="evidence" value="ECO:0007669"/>
    <property type="project" value="UniProtKB-UniRule"/>
</dbReference>
<evidence type="ECO:0000313" key="9">
    <source>
        <dbReference type="EMBL" id="VFJ44213.1"/>
    </source>
</evidence>
<evidence type="ECO:0000256" key="6">
    <source>
        <dbReference type="ARBA" id="ARBA00022884"/>
    </source>
</evidence>
<keyword evidence="4 7" id="KW-0255">Endonuclease</keyword>
<dbReference type="EMBL" id="CAADEY010000118">
    <property type="protein sequence ID" value="VFJ64417.1"/>
    <property type="molecule type" value="Genomic_DNA"/>
</dbReference>
<dbReference type="Pfam" id="PF00825">
    <property type="entry name" value="Ribonuclease_P"/>
    <property type="match status" value="1"/>
</dbReference>
<dbReference type="GO" id="GO:0004526">
    <property type="term" value="F:ribonuclease P activity"/>
    <property type="evidence" value="ECO:0007669"/>
    <property type="project" value="UniProtKB-UniRule"/>
</dbReference>
<dbReference type="Gene3D" id="3.30.230.10">
    <property type="match status" value="1"/>
</dbReference>
<proteinExistence type="inferred from homology"/>
<dbReference type="InterPro" id="IPR020539">
    <property type="entry name" value="RNase_P_CS"/>
</dbReference>
<dbReference type="HAMAP" id="MF_00227">
    <property type="entry name" value="RNase_P"/>
    <property type="match status" value="1"/>
</dbReference>
<evidence type="ECO:0000256" key="4">
    <source>
        <dbReference type="ARBA" id="ARBA00022759"/>
    </source>
</evidence>
<comment type="subunit">
    <text evidence="7">Consists of a catalytic RNA component (M1 or rnpB) and a protein subunit.</text>
</comment>
<comment type="similarity">
    <text evidence="7">Belongs to the RnpA family.</text>
</comment>
<dbReference type="PROSITE" id="PS00648">
    <property type="entry name" value="RIBONUCLEASE_P"/>
    <property type="match status" value="1"/>
</dbReference>
<dbReference type="GO" id="GO:0030677">
    <property type="term" value="C:ribonuclease P complex"/>
    <property type="evidence" value="ECO:0007669"/>
    <property type="project" value="TreeGrafter"/>
</dbReference>
<dbReference type="EC" id="3.1.26.5" evidence="7 8"/>
<organism evidence="10">
    <name type="scientific">Candidatus Kentrum sp. DK</name>
    <dbReference type="NCBI Taxonomy" id="2126562"/>
    <lineage>
        <taxon>Bacteria</taxon>
        <taxon>Pseudomonadati</taxon>
        <taxon>Pseudomonadota</taxon>
        <taxon>Gammaproteobacteria</taxon>
        <taxon>Candidatus Kentrum</taxon>
    </lineage>
</organism>
<dbReference type="PANTHER" id="PTHR33992:SF1">
    <property type="entry name" value="RIBONUCLEASE P PROTEIN COMPONENT"/>
    <property type="match status" value="1"/>
</dbReference>
<evidence type="ECO:0000256" key="8">
    <source>
        <dbReference type="NCBIfam" id="TIGR00188"/>
    </source>
</evidence>
<evidence type="ECO:0000256" key="5">
    <source>
        <dbReference type="ARBA" id="ARBA00022801"/>
    </source>
</evidence>
<comment type="function">
    <text evidence="1 7">RNaseP catalyzes the removal of the 5'-leader sequence from pre-tRNA to produce the mature 5'-terminus. It can also cleave other RNA substrates such as 4.5S RNA. The protein component plays an auxiliary but essential role in vivo by binding to the 5'-leader sequence and broadening the substrate specificity of the ribozyme.</text>
</comment>
<dbReference type="InterPro" id="IPR000100">
    <property type="entry name" value="RNase_P"/>
</dbReference>
<keyword evidence="6 7" id="KW-0694">RNA-binding</keyword>
<dbReference type="NCBIfam" id="TIGR00188">
    <property type="entry name" value="rnpA"/>
    <property type="match status" value="1"/>
</dbReference>
<dbReference type="GO" id="GO:0042781">
    <property type="term" value="F:3'-tRNA processing endoribonuclease activity"/>
    <property type="evidence" value="ECO:0007669"/>
    <property type="project" value="TreeGrafter"/>
</dbReference>
<dbReference type="AlphaFoldDB" id="A0A450TC91"/>